<dbReference type="CDD" id="cd00830">
    <property type="entry name" value="KAS_III"/>
    <property type="match status" value="1"/>
</dbReference>
<evidence type="ECO:0000259" key="4">
    <source>
        <dbReference type="Pfam" id="PF08545"/>
    </source>
</evidence>
<sequence length="336" mass="35787">MSRSRYSRVAGVAVHVPDDSLTTPQLEDLLAERNPGLRVPRGLIERHSGVRRRHVAPPHTMASDLAVAAARRLLRRTGHTPPSIDLIIHAGVSGDAVEPATAHIVAAKLGASCPVFDVRDACNGVLRAIHLADALITGGDHRTVLVVCGEVVTSSIQWRLASQEDFEPAIPSYTVSDSGSALLLESSATPGVLGHRFGANSAYWEASIMPFVRDASGGFRPGPFTIDPVSLAIGVQKLDLGVLRQPLAERGLAWEDVAVVCAHQPSLAALYWLCDLLDLPRDKAEETVAEHGNLAASTLPMQLHLAEREGRLKRGDLVALVGVASGLSSGTVLLRW</sequence>
<evidence type="ECO:0008006" key="7">
    <source>
        <dbReference type="Google" id="ProtNLM"/>
    </source>
</evidence>
<keyword evidence="2" id="KW-0012">Acyltransferase</keyword>
<feature type="domain" description="Beta-ketoacyl-[acyl-carrier-protein] synthase III C-terminal" evidence="3">
    <location>
        <begin position="247"/>
        <end position="336"/>
    </location>
</feature>
<dbReference type="SUPFAM" id="SSF53901">
    <property type="entry name" value="Thiolase-like"/>
    <property type="match status" value="1"/>
</dbReference>
<name>A0A1V0A0L6_9ACTN</name>
<dbReference type="InterPro" id="IPR016039">
    <property type="entry name" value="Thiolase-like"/>
</dbReference>
<keyword evidence="6" id="KW-1185">Reference proteome</keyword>
<evidence type="ECO:0000313" key="5">
    <source>
        <dbReference type="EMBL" id="AQZ63712.1"/>
    </source>
</evidence>
<feature type="domain" description="Beta-ketoacyl-[acyl-carrier-protein] synthase III N-terminal" evidence="4">
    <location>
        <begin position="116"/>
        <end position="200"/>
    </location>
</feature>
<dbReference type="Pfam" id="PF08541">
    <property type="entry name" value="ACP_syn_III_C"/>
    <property type="match status" value="1"/>
</dbReference>
<reference evidence="6" key="1">
    <citation type="journal article" date="2017" name="Med. Chem. Commun.">
        <title>Nonomuraea sp. ATCC 55076 harbours the largest actinomycete chromosome to date and the kistamicin biosynthetic gene cluster.</title>
        <authorList>
            <person name="Nazari B."/>
            <person name="Forneris C.C."/>
            <person name="Gibson M.I."/>
            <person name="Moon K."/>
            <person name="Schramma K.R."/>
            <person name="Seyedsayamdost M.R."/>
        </authorList>
    </citation>
    <scope>NUCLEOTIDE SEQUENCE [LARGE SCALE GENOMIC DNA]</scope>
    <source>
        <strain evidence="6">ATCC 55076</strain>
    </source>
</reference>
<dbReference type="Pfam" id="PF08545">
    <property type="entry name" value="ACP_syn_III"/>
    <property type="match status" value="1"/>
</dbReference>
<dbReference type="STRING" id="1909395.BKM31_21620"/>
<dbReference type="RefSeq" id="WP_080039900.1">
    <property type="nucleotide sequence ID" value="NZ_CP017717.1"/>
</dbReference>
<accession>A0A1V0A0L6</accession>
<organism evidence="5 6">
    <name type="scientific">[Actinomadura] parvosata subsp. kistnae</name>
    <dbReference type="NCBI Taxonomy" id="1909395"/>
    <lineage>
        <taxon>Bacteria</taxon>
        <taxon>Bacillati</taxon>
        <taxon>Actinomycetota</taxon>
        <taxon>Actinomycetes</taxon>
        <taxon>Streptosporangiales</taxon>
        <taxon>Streptosporangiaceae</taxon>
        <taxon>Nonomuraea</taxon>
    </lineage>
</organism>
<gene>
    <name evidence="5" type="ORF">BKM31_21620</name>
</gene>
<evidence type="ECO:0000256" key="2">
    <source>
        <dbReference type="ARBA" id="ARBA00023315"/>
    </source>
</evidence>
<dbReference type="PANTHER" id="PTHR34069">
    <property type="entry name" value="3-OXOACYL-[ACYL-CARRIER-PROTEIN] SYNTHASE 3"/>
    <property type="match status" value="1"/>
</dbReference>
<dbReference type="KEGG" id="noa:BKM31_21620"/>
<dbReference type="Proteomes" id="UP000190797">
    <property type="component" value="Chromosome"/>
</dbReference>
<dbReference type="GO" id="GO:0004315">
    <property type="term" value="F:3-oxoacyl-[acyl-carrier-protein] synthase activity"/>
    <property type="evidence" value="ECO:0007669"/>
    <property type="project" value="InterPro"/>
</dbReference>
<dbReference type="Gene3D" id="3.40.47.10">
    <property type="match status" value="2"/>
</dbReference>
<evidence type="ECO:0000256" key="1">
    <source>
        <dbReference type="ARBA" id="ARBA00022679"/>
    </source>
</evidence>
<evidence type="ECO:0000313" key="6">
    <source>
        <dbReference type="Proteomes" id="UP000190797"/>
    </source>
</evidence>
<dbReference type="AlphaFoldDB" id="A0A1V0A0L6"/>
<dbReference type="GO" id="GO:0006633">
    <property type="term" value="P:fatty acid biosynthetic process"/>
    <property type="evidence" value="ECO:0007669"/>
    <property type="project" value="InterPro"/>
</dbReference>
<dbReference type="OrthoDB" id="9788274at2"/>
<dbReference type="InterPro" id="IPR013751">
    <property type="entry name" value="ACP_syn_III_N"/>
</dbReference>
<dbReference type="GO" id="GO:0044550">
    <property type="term" value="P:secondary metabolite biosynthetic process"/>
    <property type="evidence" value="ECO:0007669"/>
    <property type="project" value="TreeGrafter"/>
</dbReference>
<dbReference type="InterPro" id="IPR013747">
    <property type="entry name" value="ACP_syn_III_C"/>
</dbReference>
<protein>
    <recommendedName>
        <fullName evidence="7">3-oxoacyl-ACP synthase</fullName>
    </recommendedName>
</protein>
<keyword evidence="1" id="KW-0808">Transferase</keyword>
<dbReference type="EMBL" id="CP017717">
    <property type="protein sequence ID" value="AQZ63712.1"/>
    <property type="molecule type" value="Genomic_DNA"/>
</dbReference>
<evidence type="ECO:0000259" key="3">
    <source>
        <dbReference type="Pfam" id="PF08541"/>
    </source>
</evidence>
<dbReference type="PANTHER" id="PTHR34069:SF3">
    <property type="entry name" value="ACYL-COA:ACYL-COA ALKYLTRANSFERASE"/>
    <property type="match status" value="1"/>
</dbReference>
<proteinExistence type="predicted"/>